<feature type="domain" description="LRAT" evidence="1">
    <location>
        <begin position="1"/>
        <end position="115"/>
    </location>
</feature>
<dbReference type="EMBL" id="CP136893">
    <property type="protein sequence ID" value="WOL04260.1"/>
    <property type="molecule type" value="Genomic_DNA"/>
</dbReference>
<dbReference type="PANTHER" id="PTHR46137:SF3">
    <property type="entry name" value="OS05G0310600 PROTEIN"/>
    <property type="match status" value="1"/>
</dbReference>
<accession>A0AAQ3QDB0</accession>
<name>A0AAQ3QDB0_9LILI</name>
<proteinExistence type="predicted"/>
<dbReference type="Pfam" id="PF04970">
    <property type="entry name" value="LRAT"/>
    <property type="match status" value="1"/>
</dbReference>
<evidence type="ECO:0000313" key="2">
    <source>
        <dbReference type="EMBL" id="WOL04260.1"/>
    </source>
</evidence>
<dbReference type="PROSITE" id="PS51934">
    <property type="entry name" value="LRAT"/>
    <property type="match status" value="1"/>
</dbReference>
<organism evidence="2 3">
    <name type="scientific">Canna indica</name>
    <name type="common">Indian-shot</name>
    <dbReference type="NCBI Taxonomy" id="4628"/>
    <lineage>
        <taxon>Eukaryota</taxon>
        <taxon>Viridiplantae</taxon>
        <taxon>Streptophyta</taxon>
        <taxon>Embryophyta</taxon>
        <taxon>Tracheophyta</taxon>
        <taxon>Spermatophyta</taxon>
        <taxon>Magnoliopsida</taxon>
        <taxon>Liliopsida</taxon>
        <taxon>Zingiberales</taxon>
        <taxon>Cannaceae</taxon>
        <taxon>Canna</taxon>
    </lineage>
</organism>
<keyword evidence="3" id="KW-1185">Reference proteome</keyword>
<evidence type="ECO:0000313" key="3">
    <source>
        <dbReference type="Proteomes" id="UP001327560"/>
    </source>
</evidence>
<reference evidence="2 3" key="1">
    <citation type="submission" date="2023-10" db="EMBL/GenBank/DDBJ databases">
        <title>Chromosome-scale genome assembly provides insights into flower coloration mechanisms of Canna indica.</title>
        <authorList>
            <person name="Li C."/>
        </authorList>
    </citation>
    <scope>NUCLEOTIDE SEQUENCE [LARGE SCALE GENOMIC DNA]</scope>
    <source>
        <tissue evidence="2">Flower</tissue>
    </source>
</reference>
<gene>
    <name evidence="2" type="ORF">Cni_G12981</name>
</gene>
<dbReference type="Proteomes" id="UP001327560">
    <property type="component" value="Chromosome 4"/>
</dbReference>
<dbReference type="AlphaFoldDB" id="A0AAQ3QDB0"/>
<dbReference type="Gene3D" id="3.90.1720.10">
    <property type="entry name" value="endopeptidase domain like (from Nostoc punctiforme)"/>
    <property type="match status" value="1"/>
</dbReference>
<evidence type="ECO:0000259" key="1">
    <source>
        <dbReference type="PROSITE" id="PS51934"/>
    </source>
</evidence>
<dbReference type="InterPro" id="IPR007053">
    <property type="entry name" value="LRAT_dom"/>
</dbReference>
<sequence>MNNAAEGSSSSTSISRQYCGACASSLGNNQVISTCLDCFRGGNYKLRRFEYGICRREFLLRRGGTCSMLHADSDHLVVHRATYLLRNGYPTYNLFTNNCENFARYCKTGFVPKMQTPIGQVNAIRVAFIPPPITINYINWRGYLPVCQTMKITPFPSDVKAGPENLDNLLRIQVEDLVSRMSRCENKSGCIRLWS</sequence>
<protein>
    <recommendedName>
        <fullName evidence="1">LRAT domain-containing protein</fullName>
    </recommendedName>
</protein>
<dbReference type="PANTHER" id="PTHR46137">
    <property type="entry name" value="OS05G0310600 PROTEIN"/>
    <property type="match status" value="1"/>
</dbReference>